<dbReference type="NCBIfam" id="NF007154">
    <property type="entry name" value="PRK09589.1"/>
    <property type="match status" value="1"/>
</dbReference>
<keyword evidence="3" id="KW-0326">Glycosidase</keyword>
<dbReference type="GO" id="GO:0016052">
    <property type="term" value="P:carbohydrate catabolic process"/>
    <property type="evidence" value="ECO:0007669"/>
    <property type="project" value="TreeGrafter"/>
</dbReference>
<gene>
    <name evidence="5" type="ORF">EDD63_14719</name>
</gene>
<dbReference type="PROSITE" id="PS00653">
    <property type="entry name" value="GLYCOSYL_HYDROL_F1_2"/>
    <property type="match status" value="1"/>
</dbReference>
<organism evidence="5 6">
    <name type="scientific">Breznakia blatticola</name>
    <dbReference type="NCBI Taxonomy" id="1754012"/>
    <lineage>
        <taxon>Bacteria</taxon>
        <taxon>Bacillati</taxon>
        <taxon>Bacillota</taxon>
        <taxon>Erysipelotrichia</taxon>
        <taxon>Erysipelotrichales</taxon>
        <taxon>Erysipelotrichaceae</taxon>
        <taxon>Breznakia</taxon>
    </lineage>
</organism>
<dbReference type="GO" id="GO:0005829">
    <property type="term" value="C:cytosol"/>
    <property type="evidence" value="ECO:0007669"/>
    <property type="project" value="TreeGrafter"/>
</dbReference>
<sequence length="477" mass="53804">MGRFPEGFLWGGATAANQCEGGYREGGKGLSISDICTGGSRTQAKRITPVLEEGTFYPSHEAIDMYHHYKNDIAMFAQMGFKVYRFSIAWTRIFPKGDESEPNEAGLLFYESVIDECLKHNIEPLVTISHYELPYHLSKEYGGWANRKLIDFFMNYCTAIFNRYKGKVKYWLTFNEINGAMGNLGNFLSLGIINEGTTDFMHQVDNPQKRFQGLHHQFVASAKAVQLAHELDANNQVGNMIIYATTYPLTCKPEDAIAAQKQNQNFNYYCTDVQVKGKYPTFAQRIWDENGVSLDIAEGDMETIANGTVDFISFSYYMSSCTSADPAKKGEGNLLGGTPNPYLEASEWGWQIDPQGLRYALIDLYDRYRVPLMVVENGLGALDTIEEDGSINDDYRIDYLRKHIDAMAEAIADGVDLRAFTPWGCIDLVSASTGEMAKRYGFIYVEKYDDGSGDFSRRKKKSFDWYKEVIASNGENV</sequence>
<proteinExistence type="inferred from homology"/>
<evidence type="ECO:0000256" key="2">
    <source>
        <dbReference type="ARBA" id="ARBA00022801"/>
    </source>
</evidence>
<dbReference type="InterPro" id="IPR017853">
    <property type="entry name" value="GH"/>
</dbReference>
<dbReference type="PRINTS" id="PR00131">
    <property type="entry name" value="GLHYDRLASE1"/>
</dbReference>
<keyword evidence="6" id="KW-1185">Reference proteome</keyword>
<dbReference type="SUPFAM" id="SSF51445">
    <property type="entry name" value="(Trans)glycosidases"/>
    <property type="match status" value="1"/>
</dbReference>
<dbReference type="Pfam" id="PF00232">
    <property type="entry name" value="Glyco_hydro_1"/>
    <property type="match status" value="1"/>
</dbReference>
<evidence type="ECO:0000313" key="5">
    <source>
        <dbReference type="EMBL" id="TDW13159.1"/>
    </source>
</evidence>
<dbReference type="RefSeq" id="WP_134171022.1">
    <property type="nucleotide sequence ID" value="NZ_SODD01000047.1"/>
</dbReference>
<dbReference type="PANTHER" id="PTHR10353:SF296">
    <property type="entry name" value="6-PHOSPHO-BETA-GLUCOSIDASE"/>
    <property type="match status" value="1"/>
</dbReference>
<dbReference type="Gene3D" id="3.20.20.80">
    <property type="entry name" value="Glycosidases"/>
    <property type="match status" value="1"/>
</dbReference>
<evidence type="ECO:0000313" key="6">
    <source>
        <dbReference type="Proteomes" id="UP000294743"/>
    </source>
</evidence>
<protein>
    <submittedName>
        <fullName evidence="5">6-phospho-beta-glucosidase</fullName>
    </submittedName>
</protein>
<dbReference type="InterPro" id="IPR033132">
    <property type="entry name" value="GH_1_N_CS"/>
</dbReference>
<dbReference type="EMBL" id="SODD01000047">
    <property type="protein sequence ID" value="TDW13159.1"/>
    <property type="molecule type" value="Genomic_DNA"/>
</dbReference>
<comment type="caution">
    <text evidence="5">The sequence shown here is derived from an EMBL/GenBank/DDBJ whole genome shotgun (WGS) entry which is preliminary data.</text>
</comment>
<dbReference type="Proteomes" id="UP000294743">
    <property type="component" value="Unassembled WGS sequence"/>
</dbReference>
<dbReference type="GO" id="GO:0008422">
    <property type="term" value="F:beta-glucosidase activity"/>
    <property type="evidence" value="ECO:0007669"/>
    <property type="project" value="TreeGrafter"/>
</dbReference>
<name>A0A4R7ZAQ5_9FIRM</name>
<evidence type="ECO:0000256" key="1">
    <source>
        <dbReference type="ARBA" id="ARBA00010838"/>
    </source>
</evidence>
<dbReference type="OrthoDB" id="1637462at2"/>
<reference evidence="5 6" key="1">
    <citation type="submission" date="2019-03" db="EMBL/GenBank/DDBJ databases">
        <title>Genomic Encyclopedia of Type Strains, Phase IV (KMG-IV): sequencing the most valuable type-strain genomes for metagenomic binning, comparative biology and taxonomic classification.</title>
        <authorList>
            <person name="Goeker M."/>
        </authorList>
    </citation>
    <scope>NUCLEOTIDE SEQUENCE [LARGE SCALE GENOMIC DNA]</scope>
    <source>
        <strain evidence="5 6">DSM 28867</strain>
    </source>
</reference>
<accession>A0A4R7ZAQ5</accession>
<keyword evidence="2" id="KW-0378">Hydrolase</keyword>
<dbReference type="FunFam" id="3.20.20.80:FF:000004">
    <property type="entry name" value="Beta-glucosidase 6-phospho-beta-glucosidase"/>
    <property type="match status" value="1"/>
</dbReference>
<dbReference type="PANTHER" id="PTHR10353">
    <property type="entry name" value="GLYCOSYL HYDROLASE"/>
    <property type="match status" value="1"/>
</dbReference>
<comment type="similarity">
    <text evidence="1 4">Belongs to the glycosyl hydrolase 1 family.</text>
</comment>
<dbReference type="InterPro" id="IPR001360">
    <property type="entry name" value="Glyco_hydro_1"/>
</dbReference>
<dbReference type="AlphaFoldDB" id="A0A4R7ZAQ5"/>
<evidence type="ECO:0000256" key="4">
    <source>
        <dbReference type="RuleBase" id="RU003690"/>
    </source>
</evidence>
<evidence type="ECO:0000256" key="3">
    <source>
        <dbReference type="ARBA" id="ARBA00023295"/>
    </source>
</evidence>